<dbReference type="Gene3D" id="2.30.110.10">
    <property type="entry name" value="Electron Transport, Fmn-binding Protein, Chain A"/>
    <property type="match status" value="1"/>
</dbReference>
<dbReference type="RefSeq" id="WP_073030358.1">
    <property type="nucleotide sequence ID" value="NZ_FQXJ01000009.1"/>
</dbReference>
<gene>
    <name evidence="3" type="ORF">SAMN02746098_02821</name>
</gene>
<organism evidence="3 4">
    <name type="scientific">Desulfosporosinus lacus DSM 15449</name>
    <dbReference type="NCBI Taxonomy" id="1121420"/>
    <lineage>
        <taxon>Bacteria</taxon>
        <taxon>Bacillati</taxon>
        <taxon>Bacillota</taxon>
        <taxon>Clostridia</taxon>
        <taxon>Eubacteriales</taxon>
        <taxon>Desulfitobacteriaceae</taxon>
        <taxon>Desulfosporosinus</taxon>
    </lineage>
</organism>
<dbReference type="AlphaFoldDB" id="A0A1M5Z0C9"/>
<evidence type="ECO:0000259" key="2">
    <source>
        <dbReference type="Pfam" id="PF01243"/>
    </source>
</evidence>
<dbReference type="GO" id="GO:0016627">
    <property type="term" value="F:oxidoreductase activity, acting on the CH-CH group of donors"/>
    <property type="evidence" value="ECO:0007669"/>
    <property type="project" value="TreeGrafter"/>
</dbReference>
<dbReference type="Pfam" id="PF01243">
    <property type="entry name" value="PNPOx_N"/>
    <property type="match status" value="1"/>
</dbReference>
<evidence type="ECO:0000313" key="4">
    <source>
        <dbReference type="Proteomes" id="UP000183954"/>
    </source>
</evidence>
<dbReference type="SUPFAM" id="SSF50475">
    <property type="entry name" value="FMN-binding split barrel"/>
    <property type="match status" value="1"/>
</dbReference>
<accession>A0A1M5Z0C9</accession>
<name>A0A1M5Z0C9_9FIRM</name>
<dbReference type="PANTHER" id="PTHR35176:SF6">
    <property type="entry name" value="HEME OXYGENASE HI_0854-RELATED"/>
    <property type="match status" value="1"/>
</dbReference>
<proteinExistence type="predicted"/>
<protein>
    <recommendedName>
        <fullName evidence="2">Pyridoxamine 5'-phosphate oxidase N-terminal domain-containing protein</fullName>
    </recommendedName>
</protein>
<dbReference type="EMBL" id="FQXJ01000009">
    <property type="protein sequence ID" value="SHI17742.1"/>
    <property type="molecule type" value="Genomic_DNA"/>
</dbReference>
<dbReference type="PANTHER" id="PTHR35176">
    <property type="entry name" value="HEME OXYGENASE HI_0854-RELATED"/>
    <property type="match status" value="1"/>
</dbReference>
<sequence>MTEKAQRMLNYLANHNTMILSTYGEDGPWATPVFFVNRGFYIYFLSELTSKHSSNLRENPLTAAAITEDHQDPKRIQGLQLKGKAYLVKNLKETAVVLASYYKKYPFALQILQNPSAFKGVSKARWHCIIPQFLKFTDNTIKFGEHIELDLKVDETKDGYELSEVQVTLDT</sequence>
<dbReference type="InterPro" id="IPR011576">
    <property type="entry name" value="Pyridox_Oxase_N"/>
</dbReference>
<evidence type="ECO:0000256" key="1">
    <source>
        <dbReference type="ARBA" id="ARBA00023002"/>
    </source>
</evidence>
<reference evidence="4" key="1">
    <citation type="submission" date="2016-11" db="EMBL/GenBank/DDBJ databases">
        <authorList>
            <person name="Varghese N."/>
            <person name="Submissions S."/>
        </authorList>
    </citation>
    <scope>NUCLEOTIDE SEQUENCE [LARGE SCALE GENOMIC DNA]</scope>
    <source>
        <strain evidence="4">DSM 15449</strain>
    </source>
</reference>
<dbReference type="GO" id="GO:0005829">
    <property type="term" value="C:cytosol"/>
    <property type="evidence" value="ECO:0007669"/>
    <property type="project" value="TreeGrafter"/>
</dbReference>
<dbReference type="InterPro" id="IPR052019">
    <property type="entry name" value="F420H2_bilvrd_red/Heme_oxyg"/>
</dbReference>
<feature type="domain" description="Pyridoxamine 5'-phosphate oxidase N-terminal" evidence="2">
    <location>
        <begin position="9"/>
        <end position="105"/>
    </location>
</feature>
<dbReference type="Proteomes" id="UP000183954">
    <property type="component" value="Unassembled WGS sequence"/>
</dbReference>
<dbReference type="InterPro" id="IPR012349">
    <property type="entry name" value="Split_barrel_FMN-bd"/>
</dbReference>
<dbReference type="STRING" id="1121420.SAMN02746098_02821"/>
<dbReference type="OrthoDB" id="9794935at2"/>
<dbReference type="GO" id="GO:0070967">
    <property type="term" value="F:coenzyme F420 binding"/>
    <property type="evidence" value="ECO:0007669"/>
    <property type="project" value="TreeGrafter"/>
</dbReference>
<keyword evidence="1" id="KW-0560">Oxidoreductase</keyword>
<evidence type="ECO:0000313" key="3">
    <source>
        <dbReference type="EMBL" id="SHI17742.1"/>
    </source>
</evidence>
<keyword evidence="4" id="KW-1185">Reference proteome</keyword>